<dbReference type="RefSeq" id="WP_164006625.1">
    <property type="nucleotide sequence ID" value="NZ_WUFT01000002.1"/>
</dbReference>
<dbReference type="Proteomes" id="UP000471753">
    <property type="component" value="Unassembled WGS sequence"/>
</dbReference>
<dbReference type="EMBL" id="WUFT01000002">
    <property type="protein sequence ID" value="NEJ69588.1"/>
    <property type="molecule type" value="Genomic_DNA"/>
</dbReference>
<gene>
    <name evidence="2" type="ORF">GR197_03390</name>
</gene>
<evidence type="ECO:0000259" key="1">
    <source>
        <dbReference type="Pfam" id="PF01323"/>
    </source>
</evidence>
<reference evidence="2 3" key="1">
    <citation type="submission" date="2019-12" db="EMBL/GenBank/DDBJ databases">
        <title>Rhizobium genotypes associated with high levels of biological nitrogen fixation by grain legumes in a temperate-maritime cropping system.</title>
        <authorList>
            <person name="Maluk M."/>
            <person name="Francesc Ferrando Molina F."/>
            <person name="Lopez Del Egido L."/>
            <person name="Lafos M."/>
            <person name="Langarica-Fuentes A."/>
            <person name="Gebre Yohannes G."/>
            <person name="Young M.W."/>
            <person name="Martin P."/>
            <person name="Gantlett R."/>
            <person name="Kenicer G."/>
            <person name="Hawes C."/>
            <person name="Begg G.S."/>
            <person name="Quilliam R.S."/>
            <person name="Squire G.R."/>
            <person name="Poole P.S."/>
            <person name="Young P.W."/>
            <person name="Iannetta P.M."/>
            <person name="James E.K."/>
        </authorList>
    </citation>
    <scope>NUCLEOTIDE SEQUENCE [LARGE SCALE GENOMIC DNA]</scope>
    <source>
        <strain evidence="2 3">JHI366</strain>
    </source>
</reference>
<dbReference type="InterPro" id="IPR001853">
    <property type="entry name" value="DSBA-like_thioredoxin_dom"/>
</dbReference>
<protein>
    <submittedName>
        <fullName evidence="2">DsbA family protein</fullName>
    </submittedName>
</protein>
<sequence>MHVTYLFDPLCGWCYGASLALEKLAGLDDLTIELAPTGLFAGEGARPMDERFAAYAWQNDQRIGRLTGQVFSQLYRDRVLGNIGSMFDSAPTTLGIVAVGLSKPDKEVEALKVLQNARYVDGRNNSEMAVVADALDRAGFGDAASRVRSPDEPLLSAYRKRIEQGRRLMAEFQLDGVPALLADQGDKRRSLSSGVLFGGFDLLAAKLQAA</sequence>
<evidence type="ECO:0000313" key="2">
    <source>
        <dbReference type="EMBL" id="NEJ69588.1"/>
    </source>
</evidence>
<comment type="caution">
    <text evidence="2">The sequence shown here is derived from an EMBL/GenBank/DDBJ whole genome shotgun (WGS) entry which is preliminary data.</text>
</comment>
<evidence type="ECO:0000313" key="3">
    <source>
        <dbReference type="Proteomes" id="UP000471753"/>
    </source>
</evidence>
<dbReference type="SUPFAM" id="SSF52833">
    <property type="entry name" value="Thioredoxin-like"/>
    <property type="match status" value="1"/>
</dbReference>
<dbReference type="Pfam" id="PF01323">
    <property type="entry name" value="DSBA"/>
    <property type="match status" value="1"/>
</dbReference>
<organism evidence="2 3">
    <name type="scientific">Rhizobium phaseoli</name>
    <dbReference type="NCBI Taxonomy" id="396"/>
    <lineage>
        <taxon>Bacteria</taxon>
        <taxon>Pseudomonadati</taxon>
        <taxon>Pseudomonadota</taxon>
        <taxon>Alphaproteobacteria</taxon>
        <taxon>Hyphomicrobiales</taxon>
        <taxon>Rhizobiaceae</taxon>
        <taxon>Rhizobium/Agrobacterium group</taxon>
        <taxon>Rhizobium</taxon>
    </lineage>
</organism>
<dbReference type="InterPro" id="IPR036249">
    <property type="entry name" value="Thioredoxin-like_sf"/>
</dbReference>
<proteinExistence type="predicted"/>
<dbReference type="Gene3D" id="3.40.30.10">
    <property type="entry name" value="Glutaredoxin"/>
    <property type="match status" value="1"/>
</dbReference>
<accession>A0A7K3U9N7</accession>
<name>A0A7K3U9N7_9HYPH</name>
<dbReference type="CDD" id="cd03025">
    <property type="entry name" value="DsbA_FrnE_like"/>
    <property type="match status" value="1"/>
</dbReference>
<feature type="domain" description="DSBA-like thioredoxin" evidence="1">
    <location>
        <begin position="5"/>
        <end position="196"/>
    </location>
</feature>
<dbReference type="AlphaFoldDB" id="A0A7K3U9N7"/>
<dbReference type="GO" id="GO:0016491">
    <property type="term" value="F:oxidoreductase activity"/>
    <property type="evidence" value="ECO:0007669"/>
    <property type="project" value="InterPro"/>
</dbReference>